<feature type="transmembrane region" description="Helical" evidence="1">
    <location>
        <begin position="121"/>
        <end position="142"/>
    </location>
</feature>
<dbReference type="HOGENOM" id="CLU_051469_1_0_9"/>
<dbReference type="EMBL" id="CP009287">
    <property type="protein sequence ID" value="AIQ70898.1"/>
    <property type="molecule type" value="Genomic_DNA"/>
</dbReference>
<keyword evidence="1" id="KW-1133">Transmembrane helix</keyword>
<keyword evidence="1" id="KW-0812">Transmembrane</keyword>
<dbReference type="NCBIfam" id="TIGR02871">
    <property type="entry name" value="spore_ylbJ"/>
    <property type="match status" value="1"/>
</dbReference>
<dbReference type="InterPro" id="IPR014226">
    <property type="entry name" value="Spore_IM_YlbJ"/>
</dbReference>
<evidence type="ECO:0000259" key="2">
    <source>
        <dbReference type="Pfam" id="PF07670"/>
    </source>
</evidence>
<keyword evidence="4" id="KW-1185">Reference proteome</keyword>
<feature type="domain" description="Nucleoside transporter/FeoB GTPase Gate" evidence="2">
    <location>
        <begin position="44"/>
        <end position="124"/>
    </location>
</feature>
<dbReference type="STRING" id="189425.PGRAT_27175"/>
<gene>
    <name evidence="3" type="ORF">PGRAT_27175</name>
</gene>
<evidence type="ECO:0000313" key="4">
    <source>
        <dbReference type="Proteomes" id="UP000029500"/>
    </source>
</evidence>
<organism evidence="3 4">
    <name type="scientific">Paenibacillus graminis</name>
    <dbReference type="NCBI Taxonomy" id="189425"/>
    <lineage>
        <taxon>Bacteria</taxon>
        <taxon>Bacillati</taxon>
        <taxon>Bacillota</taxon>
        <taxon>Bacilli</taxon>
        <taxon>Bacillales</taxon>
        <taxon>Paenibacillaceae</taxon>
        <taxon>Paenibacillus</taxon>
    </lineage>
</organism>
<dbReference type="InterPro" id="IPR011642">
    <property type="entry name" value="Gate_dom"/>
</dbReference>
<feature type="transmembrane region" description="Helical" evidence="1">
    <location>
        <begin position="78"/>
        <end position="101"/>
    </location>
</feature>
<proteinExistence type="predicted"/>
<feature type="transmembrane region" description="Helical" evidence="1">
    <location>
        <begin position="48"/>
        <end position="71"/>
    </location>
</feature>
<dbReference type="RefSeq" id="WP_025707016.1">
    <property type="nucleotide sequence ID" value="NZ_CP009287.1"/>
</dbReference>
<feature type="transmembrane region" description="Helical" evidence="1">
    <location>
        <begin position="309"/>
        <end position="329"/>
    </location>
</feature>
<dbReference type="PROSITE" id="PS51257">
    <property type="entry name" value="PROKAR_LIPOPROTEIN"/>
    <property type="match status" value="1"/>
</dbReference>
<feature type="transmembrane region" description="Helical" evidence="1">
    <location>
        <begin position="253"/>
        <end position="274"/>
    </location>
</feature>
<dbReference type="OrthoDB" id="1645614at2"/>
<evidence type="ECO:0000313" key="3">
    <source>
        <dbReference type="EMBL" id="AIQ70898.1"/>
    </source>
</evidence>
<dbReference type="KEGG" id="pgm:PGRAT_27175"/>
<protein>
    <submittedName>
        <fullName evidence="3">Membrane protein</fullName>
    </submittedName>
</protein>
<feature type="transmembrane region" description="Helical" evidence="1">
    <location>
        <begin position="149"/>
        <end position="168"/>
    </location>
</feature>
<feature type="transmembrane region" description="Helical" evidence="1">
    <location>
        <begin position="336"/>
        <end position="358"/>
    </location>
</feature>
<name>A0A089MHF6_9BACL</name>
<feature type="transmembrane region" description="Helical" evidence="1">
    <location>
        <begin position="225"/>
        <end position="246"/>
    </location>
</feature>
<dbReference type="Proteomes" id="UP000029500">
    <property type="component" value="Chromosome"/>
</dbReference>
<feature type="transmembrane region" description="Helical" evidence="1">
    <location>
        <begin position="391"/>
        <end position="411"/>
    </location>
</feature>
<dbReference type="AlphaFoldDB" id="A0A089MHF6"/>
<dbReference type="eggNOG" id="COG3314">
    <property type="taxonomic scope" value="Bacteria"/>
</dbReference>
<reference evidence="3 4" key="1">
    <citation type="submission" date="2014-08" db="EMBL/GenBank/DDBJ databases">
        <title>Comparative genomics of the Paenibacillus odorifer group.</title>
        <authorList>
            <person name="den Bakker H.C."/>
            <person name="Tsai Y.-C."/>
            <person name="Martin N."/>
            <person name="Korlach J."/>
            <person name="Wiedmann M."/>
        </authorList>
    </citation>
    <scope>NUCLEOTIDE SEQUENCE [LARGE SCALE GENOMIC DNA]</scope>
    <source>
        <strain evidence="3 4">DSM 15220</strain>
    </source>
</reference>
<dbReference type="Pfam" id="PF07670">
    <property type="entry name" value="Gate"/>
    <property type="match status" value="1"/>
</dbReference>
<evidence type="ECO:0000256" key="1">
    <source>
        <dbReference type="SAM" id="Phobius"/>
    </source>
</evidence>
<accession>A0A089MHF6</accession>
<keyword evidence="1" id="KW-0472">Membrane</keyword>
<sequence>MILKKNYSPLLGVLLAGCMLLMMMNPASSLDAALRGLSVWWDVLFPSLFPFFVISEMMLGFGVVHLFGALLDPLMRPLFNIPGSGGFVAAMGYVSGYPVGARLTAKLREQGLLSRVEGERLVAFTTSSDPIFLLGAVSVGFFHDASLGLILALAHYGGGLIVGLLMSFHGRPKNSPSGPPQSVPHIVPQLPKGAEGAGRLRLALRSMAEARQRDGRGVGELLKGAIQSSLQLIIVVGGLVVFFNVLMELMDRAGIMSALFSFTGGLLSLAGFPAELSTALVSGLFEVTLGTRSAGAAAAPVPLQFKVAAAAWVLSWGGLSVHAQVASILNGTGLRYLPFLAARLVHAFLSAGLVLLLWKPIAGSGSGLDHSSATAAAGFSAAPLSGFAASLSWLGLLLGTALLLSLLVMLLHRIPRPGRRQ</sequence>